<organism evidence="3 4">
    <name type="scientific">Amycolatopsis deserti</name>
    <dbReference type="NCBI Taxonomy" id="185696"/>
    <lineage>
        <taxon>Bacteria</taxon>
        <taxon>Bacillati</taxon>
        <taxon>Actinomycetota</taxon>
        <taxon>Actinomycetes</taxon>
        <taxon>Pseudonocardiales</taxon>
        <taxon>Pseudonocardiaceae</taxon>
        <taxon>Amycolatopsis</taxon>
    </lineage>
</organism>
<dbReference type="Proteomes" id="UP000605897">
    <property type="component" value="Unassembled WGS sequence"/>
</dbReference>
<dbReference type="InterPro" id="IPR016181">
    <property type="entry name" value="Acyl_CoA_acyltransferase"/>
</dbReference>
<proteinExistence type="predicted"/>
<evidence type="ECO:0000259" key="1">
    <source>
        <dbReference type="PROSITE" id="PS51186"/>
    </source>
</evidence>
<protein>
    <recommendedName>
        <fullName evidence="5">GNAT family N-acetyltransferase</fullName>
    </recommendedName>
</protein>
<gene>
    <name evidence="3" type="ORF">GCM10017786_44900</name>
</gene>
<dbReference type="PROSITE" id="PS51671">
    <property type="entry name" value="ACT"/>
    <property type="match status" value="1"/>
</dbReference>
<dbReference type="InterPro" id="IPR002912">
    <property type="entry name" value="ACT_dom"/>
</dbReference>
<dbReference type="Gene3D" id="3.40.630.30">
    <property type="match status" value="1"/>
</dbReference>
<dbReference type="SUPFAM" id="SSF55729">
    <property type="entry name" value="Acyl-CoA N-acyltransferases (Nat)"/>
    <property type="match status" value="1"/>
</dbReference>
<evidence type="ECO:0008006" key="5">
    <source>
        <dbReference type="Google" id="ProtNLM"/>
    </source>
</evidence>
<sequence length="370" mass="39810">MEIRTRRALTVPRPVITETDEVSSVIWRVRIRMDDHPGMLARIAIRMADLECNILGLTVLPVPGGVLDEVMIRPATGLTKEQLVTAIQAEGCECASVTDADVRELVDASAATLTAAGRAVDDPSRRAEVLREVLAADLVTVVPLAESNPARVEGGHRVVFAVDGETALVARRRWAPFVQLELTRAEALLGLLDRARRNVTSPLALTCADGAAIVLREGKPADAEAVSAMHARCSMNTLFSRYHTGMRTMPRRWLHRLLVPPRGLSLLAVCGREVVGVGQLIPGPTGEIAEVSLLVEDGWQRVGVGTALLKRLAEIAAARGCRRLVAVSLPGRDGIYRTAQRAGLAPEPPEEEGLLRIDLAARGPHVLGEV</sequence>
<reference evidence="4" key="1">
    <citation type="journal article" date="2019" name="Int. J. Syst. Evol. Microbiol.">
        <title>The Global Catalogue of Microorganisms (GCM) 10K type strain sequencing project: providing services to taxonomists for standard genome sequencing and annotation.</title>
        <authorList>
            <consortium name="The Broad Institute Genomics Platform"/>
            <consortium name="The Broad Institute Genome Sequencing Center for Infectious Disease"/>
            <person name="Wu L."/>
            <person name="Ma J."/>
        </authorList>
    </citation>
    <scope>NUCLEOTIDE SEQUENCE [LARGE SCALE GENOMIC DNA]</scope>
    <source>
        <strain evidence="4">CGMCC 4.7677</strain>
    </source>
</reference>
<dbReference type="RefSeq" id="WP_191246592.1">
    <property type="nucleotide sequence ID" value="NZ_BNAU01000005.1"/>
</dbReference>
<keyword evidence="4" id="KW-1185">Reference proteome</keyword>
<dbReference type="CDD" id="cd02116">
    <property type="entry name" value="ACT"/>
    <property type="match status" value="1"/>
</dbReference>
<dbReference type="PROSITE" id="PS51186">
    <property type="entry name" value="GNAT"/>
    <property type="match status" value="1"/>
</dbReference>
<evidence type="ECO:0000259" key="2">
    <source>
        <dbReference type="PROSITE" id="PS51671"/>
    </source>
</evidence>
<dbReference type="SUPFAM" id="SSF55021">
    <property type="entry name" value="ACT-like"/>
    <property type="match status" value="1"/>
</dbReference>
<dbReference type="InterPro" id="IPR000182">
    <property type="entry name" value="GNAT_dom"/>
</dbReference>
<evidence type="ECO:0000313" key="3">
    <source>
        <dbReference type="EMBL" id="GHF06348.1"/>
    </source>
</evidence>
<comment type="caution">
    <text evidence="3">The sequence shown here is derived from an EMBL/GenBank/DDBJ whole genome shotgun (WGS) entry which is preliminary data.</text>
</comment>
<feature type="domain" description="ACT" evidence="2">
    <location>
        <begin position="28"/>
        <end position="110"/>
    </location>
</feature>
<dbReference type="InterPro" id="IPR045865">
    <property type="entry name" value="ACT-like_dom_sf"/>
</dbReference>
<dbReference type="Pfam" id="PF00583">
    <property type="entry name" value="Acetyltransf_1"/>
    <property type="match status" value="1"/>
</dbReference>
<feature type="domain" description="N-acetyltransferase" evidence="1">
    <location>
        <begin position="213"/>
        <end position="364"/>
    </location>
</feature>
<accession>A0ABQ3J5V4</accession>
<name>A0ABQ3J5V4_9PSEU</name>
<dbReference type="CDD" id="cd04301">
    <property type="entry name" value="NAT_SF"/>
    <property type="match status" value="1"/>
</dbReference>
<evidence type="ECO:0000313" key="4">
    <source>
        <dbReference type="Proteomes" id="UP000605897"/>
    </source>
</evidence>
<dbReference type="EMBL" id="BNAU01000005">
    <property type="protein sequence ID" value="GHF06348.1"/>
    <property type="molecule type" value="Genomic_DNA"/>
</dbReference>